<dbReference type="PANTHER" id="PTHR43767:SF1">
    <property type="entry name" value="NONRIBOSOMAL PEPTIDE SYNTHASE PES1 (EUROFUNG)-RELATED"/>
    <property type="match status" value="1"/>
</dbReference>
<dbReference type="Gene3D" id="3.30.300.30">
    <property type="match status" value="1"/>
</dbReference>
<dbReference type="PANTHER" id="PTHR43767">
    <property type="entry name" value="LONG-CHAIN-FATTY-ACID--COA LIGASE"/>
    <property type="match status" value="1"/>
</dbReference>
<dbReference type="InterPro" id="IPR025110">
    <property type="entry name" value="AMP-bd_C"/>
</dbReference>
<sequence>MEFNLADLFENIADAVPERAAVYAEGQTLTYRELDQRANRLAHHFAAAGIGAGDHVGCHLMNGPEYLETLLALLKIRAVPINVNFRYVREELRYLYDNADLVGLVYDTDFADRVAAVLPDVPKLRHLLAVGTGEPLPGTQRYEEALAAQPGDRGGFPARSADDRLIIYTGGTTGLPKGVVWRHEDLLFGGMSAGVVGLTKPEDAGPRAAAADPLVMFSAPPLMHGTSVLASFISFLGGSKVCLVRKYSGDAAVRLIEEQGCQTMMIVGDAMAVPLIEALDAHPRPLPTLKIIASAGALLTRQVRDRLCGHLPDLFIVDSFGSTETGHSGAGVDERRHFTVNETTTVLDDALEPVEPGSGVVGQVARRGHIALGYYRDPEKTARTFVEAGGVRWALTGDQATVAADGTVCFLGRGSICINSGGEKIHPEEVEAALKSHPAIADAVVAGIPDPRWGQRVAAVLQLDPTADDVSREALEAHLAPLIARYKLPRLTHVVPRIERSPSGKPDYRWATDTLVRAAAEQSP</sequence>
<protein>
    <submittedName>
        <fullName evidence="3">Fatty-acyl-CoA synthase</fullName>
    </submittedName>
</protein>
<dbReference type="SUPFAM" id="SSF56801">
    <property type="entry name" value="Acetyl-CoA synthetase-like"/>
    <property type="match status" value="1"/>
</dbReference>
<evidence type="ECO:0000259" key="2">
    <source>
        <dbReference type="Pfam" id="PF13193"/>
    </source>
</evidence>
<evidence type="ECO:0000313" key="4">
    <source>
        <dbReference type="Proteomes" id="UP000215199"/>
    </source>
</evidence>
<dbReference type="Pfam" id="PF00501">
    <property type="entry name" value="AMP-binding"/>
    <property type="match status" value="1"/>
</dbReference>
<feature type="domain" description="AMP-dependent synthetase/ligase" evidence="1">
    <location>
        <begin position="9"/>
        <end position="375"/>
    </location>
</feature>
<dbReference type="PROSITE" id="PS00455">
    <property type="entry name" value="AMP_BINDING"/>
    <property type="match status" value="1"/>
</dbReference>
<dbReference type="OrthoDB" id="3443462at2"/>
<keyword evidence="4" id="KW-1185">Reference proteome</keyword>
<feature type="domain" description="AMP-binding enzyme C-terminal" evidence="2">
    <location>
        <begin position="429"/>
        <end position="505"/>
    </location>
</feature>
<dbReference type="AlphaFoldDB" id="A0A229SMF3"/>
<reference evidence="4" key="1">
    <citation type="submission" date="2017-07" db="EMBL/GenBank/DDBJ databases">
        <title>Comparative genome mining reveals phylogenetic distribution patterns of secondary metabolites in Amycolatopsis.</title>
        <authorList>
            <person name="Adamek M."/>
            <person name="Alanjary M."/>
            <person name="Sales-Ortells H."/>
            <person name="Goodfellow M."/>
            <person name="Bull A.T."/>
            <person name="Kalinowski J."/>
            <person name="Ziemert N."/>
        </authorList>
    </citation>
    <scope>NUCLEOTIDE SEQUENCE [LARGE SCALE GENOMIC DNA]</scope>
    <source>
        <strain evidence="4">H5</strain>
    </source>
</reference>
<evidence type="ECO:0000259" key="1">
    <source>
        <dbReference type="Pfam" id="PF00501"/>
    </source>
</evidence>
<dbReference type="Pfam" id="PF13193">
    <property type="entry name" value="AMP-binding_C"/>
    <property type="match status" value="1"/>
</dbReference>
<dbReference type="EMBL" id="NMUL01000069">
    <property type="protein sequence ID" value="OXM59861.1"/>
    <property type="molecule type" value="Genomic_DNA"/>
</dbReference>
<evidence type="ECO:0000313" key="3">
    <source>
        <dbReference type="EMBL" id="OXM59861.1"/>
    </source>
</evidence>
<dbReference type="InterPro" id="IPR050237">
    <property type="entry name" value="ATP-dep_AMP-bd_enzyme"/>
</dbReference>
<dbReference type="GO" id="GO:0016878">
    <property type="term" value="F:acid-thiol ligase activity"/>
    <property type="evidence" value="ECO:0007669"/>
    <property type="project" value="UniProtKB-ARBA"/>
</dbReference>
<gene>
    <name evidence="3" type="ORF">CF165_45640</name>
</gene>
<proteinExistence type="predicted"/>
<organism evidence="3 4">
    <name type="scientific">Amycolatopsis vastitatis</name>
    <dbReference type="NCBI Taxonomy" id="1905142"/>
    <lineage>
        <taxon>Bacteria</taxon>
        <taxon>Bacillati</taxon>
        <taxon>Actinomycetota</taxon>
        <taxon>Actinomycetes</taxon>
        <taxon>Pseudonocardiales</taxon>
        <taxon>Pseudonocardiaceae</taxon>
        <taxon>Amycolatopsis</taxon>
    </lineage>
</organism>
<accession>A0A229SMF3</accession>
<comment type="caution">
    <text evidence="3">The sequence shown here is derived from an EMBL/GenBank/DDBJ whole genome shotgun (WGS) entry which is preliminary data.</text>
</comment>
<dbReference type="InterPro" id="IPR042099">
    <property type="entry name" value="ANL_N_sf"/>
</dbReference>
<dbReference type="InterPro" id="IPR020845">
    <property type="entry name" value="AMP-binding_CS"/>
</dbReference>
<dbReference type="CDD" id="cd05924">
    <property type="entry name" value="FACL_like_5"/>
    <property type="match status" value="1"/>
</dbReference>
<dbReference type="NCBIfam" id="NF005863">
    <property type="entry name" value="PRK07798.1"/>
    <property type="match status" value="1"/>
</dbReference>
<name>A0A229SMF3_9PSEU</name>
<dbReference type="InterPro" id="IPR000873">
    <property type="entry name" value="AMP-dep_synth/lig_dom"/>
</dbReference>
<dbReference type="RefSeq" id="WP_093953864.1">
    <property type="nucleotide sequence ID" value="NZ_NMUL01000069.1"/>
</dbReference>
<dbReference type="Gene3D" id="3.40.50.12780">
    <property type="entry name" value="N-terminal domain of ligase-like"/>
    <property type="match status" value="1"/>
</dbReference>
<dbReference type="Proteomes" id="UP000215199">
    <property type="component" value="Unassembled WGS sequence"/>
</dbReference>
<dbReference type="InterPro" id="IPR045851">
    <property type="entry name" value="AMP-bd_C_sf"/>
</dbReference>